<dbReference type="PANTHER" id="PTHR48021">
    <property type="match status" value="1"/>
</dbReference>
<evidence type="ECO:0000256" key="7">
    <source>
        <dbReference type="ARBA" id="ARBA00023136"/>
    </source>
</evidence>
<keyword evidence="3" id="KW-1003">Cell membrane</keyword>
<evidence type="ECO:0000259" key="10">
    <source>
        <dbReference type="PROSITE" id="PS50850"/>
    </source>
</evidence>
<keyword evidence="8" id="KW-0325">Glycoprotein</keyword>
<feature type="transmembrane region" description="Helical" evidence="9">
    <location>
        <begin position="379"/>
        <end position="400"/>
    </location>
</feature>
<evidence type="ECO:0000256" key="9">
    <source>
        <dbReference type="SAM" id="Phobius"/>
    </source>
</evidence>
<feature type="transmembrane region" description="Helical" evidence="9">
    <location>
        <begin position="310"/>
        <end position="331"/>
    </location>
</feature>
<evidence type="ECO:0000256" key="1">
    <source>
        <dbReference type="ARBA" id="ARBA00004651"/>
    </source>
</evidence>
<feature type="domain" description="Major facilitator superfamily (MFS) profile" evidence="10">
    <location>
        <begin position="10"/>
        <end position="434"/>
    </location>
</feature>
<dbReference type="GO" id="GO:0022857">
    <property type="term" value="F:transmembrane transporter activity"/>
    <property type="evidence" value="ECO:0007669"/>
    <property type="project" value="InterPro"/>
</dbReference>
<dbReference type="InterPro" id="IPR050549">
    <property type="entry name" value="MFS_Trehalose_Transporter"/>
</dbReference>
<evidence type="ECO:0000256" key="8">
    <source>
        <dbReference type="ARBA" id="ARBA00023180"/>
    </source>
</evidence>
<evidence type="ECO:0000256" key="3">
    <source>
        <dbReference type="ARBA" id="ARBA00022475"/>
    </source>
</evidence>
<feature type="transmembrane region" description="Helical" evidence="9">
    <location>
        <begin position="52"/>
        <end position="71"/>
    </location>
</feature>
<evidence type="ECO:0000313" key="11">
    <source>
        <dbReference type="EMBL" id="KAK4875802.1"/>
    </source>
</evidence>
<dbReference type="InterPro" id="IPR020846">
    <property type="entry name" value="MFS_dom"/>
</dbReference>
<name>A0AAN7P3J0_9COLE</name>
<proteinExistence type="predicted"/>
<gene>
    <name evidence="11" type="ORF">RN001_012224</name>
</gene>
<dbReference type="EMBL" id="JARPUR010000005">
    <property type="protein sequence ID" value="KAK4875802.1"/>
    <property type="molecule type" value="Genomic_DNA"/>
</dbReference>
<evidence type="ECO:0000256" key="2">
    <source>
        <dbReference type="ARBA" id="ARBA00022448"/>
    </source>
</evidence>
<dbReference type="InterPro" id="IPR003663">
    <property type="entry name" value="Sugar/inositol_transpt"/>
</dbReference>
<sequence length="461" mass="50154">MWKKRYQVLATLSATISEISDGMQYGWSAPITPILLSPNSPVAVKESQIVLIETTLLIGTIVGIPVTIFLLEKFGRKQAILMATVQNIIAWILISCTNTIYVIYLARFLSGIAASVAFASAPVYVAEIADKEIRGFLSSFFSLMMLGGVLIVYCVAPFVSVPVSSAVGATFLIIQLLTFPFLPESPYYHIIRGRFDKAKKALQTLRGAEDVEFELKEIADAIAKEKSQKGRFMDLFTVRGNRKALLIIVVLNAGQHFAGISVILMNLHSILSNASTSLSPSIVAILFAVVMWCSALIGSQCIDRLGRKPMMLFSCVATGIVLLLLATYLTVCSNITNIDASGWIPVVLVLMYAGVFRFGMGLIPIILTAEIFPTSVKSIGVSLSEASFTIVSYVAVLLFPYLVKALDMKGPFYIFGISCFLTSTFIVFAVPETKGKSLPEIQQIITGTNNETVPLLQSLPQ</sequence>
<dbReference type="Proteomes" id="UP001353858">
    <property type="component" value="Unassembled WGS sequence"/>
</dbReference>
<dbReference type="SUPFAM" id="SSF103473">
    <property type="entry name" value="MFS general substrate transporter"/>
    <property type="match status" value="1"/>
</dbReference>
<dbReference type="AlphaFoldDB" id="A0AAN7P3J0"/>
<organism evidence="11 12">
    <name type="scientific">Aquatica leii</name>
    <dbReference type="NCBI Taxonomy" id="1421715"/>
    <lineage>
        <taxon>Eukaryota</taxon>
        <taxon>Metazoa</taxon>
        <taxon>Ecdysozoa</taxon>
        <taxon>Arthropoda</taxon>
        <taxon>Hexapoda</taxon>
        <taxon>Insecta</taxon>
        <taxon>Pterygota</taxon>
        <taxon>Neoptera</taxon>
        <taxon>Endopterygota</taxon>
        <taxon>Coleoptera</taxon>
        <taxon>Polyphaga</taxon>
        <taxon>Elateriformia</taxon>
        <taxon>Elateroidea</taxon>
        <taxon>Lampyridae</taxon>
        <taxon>Luciolinae</taxon>
        <taxon>Aquatica</taxon>
    </lineage>
</organism>
<feature type="transmembrane region" description="Helical" evidence="9">
    <location>
        <begin position="100"/>
        <end position="124"/>
    </location>
</feature>
<reference evidence="12" key="1">
    <citation type="submission" date="2023-01" db="EMBL/GenBank/DDBJ databases">
        <title>Key to firefly adult light organ development and bioluminescence: homeobox transcription factors regulate luciferase expression and transportation to peroxisome.</title>
        <authorList>
            <person name="Fu X."/>
        </authorList>
    </citation>
    <scope>NUCLEOTIDE SEQUENCE [LARGE SCALE GENOMIC DNA]</scope>
</reference>
<evidence type="ECO:0000256" key="4">
    <source>
        <dbReference type="ARBA" id="ARBA00022597"/>
    </source>
</evidence>
<keyword evidence="6 9" id="KW-1133">Transmembrane helix</keyword>
<comment type="caution">
    <text evidence="11">The sequence shown here is derived from an EMBL/GenBank/DDBJ whole genome shotgun (WGS) entry which is preliminary data.</text>
</comment>
<accession>A0AAN7P3J0</accession>
<evidence type="ECO:0000313" key="12">
    <source>
        <dbReference type="Proteomes" id="UP001353858"/>
    </source>
</evidence>
<feature type="transmembrane region" description="Helical" evidence="9">
    <location>
        <begin position="412"/>
        <end position="430"/>
    </location>
</feature>
<feature type="transmembrane region" description="Helical" evidence="9">
    <location>
        <begin position="277"/>
        <end position="298"/>
    </location>
</feature>
<dbReference type="InterPro" id="IPR036259">
    <property type="entry name" value="MFS_trans_sf"/>
</dbReference>
<comment type="subcellular location">
    <subcellularLocation>
        <location evidence="1">Cell membrane</location>
        <topology evidence="1">Multi-pass membrane protein</topology>
    </subcellularLocation>
</comment>
<dbReference type="Gene3D" id="1.20.1250.20">
    <property type="entry name" value="MFS general substrate transporter like domains"/>
    <property type="match status" value="1"/>
</dbReference>
<dbReference type="PROSITE" id="PS00216">
    <property type="entry name" value="SUGAR_TRANSPORT_1"/>
    <property type="match status" value="2"/>
</dbReference>
<dbReference type="InterPro" id="IPR005829">
    <property type="entry name" value="Sugar_transporter_CS"/>
</dbReference>
<feature type="transmembrane region" description="Helical" evidence="9">
    <location>
        <begin position="343"/>
        <end position="367"/>
    </location>
</feature>
<feature type="transmembrane region" description="Helical" evidence="9">
    <location>
        <begin position="136"/>
        <end position="159"/>
    </location>
</feature>
<dbReference type="PANTHER" id="PTHR48021:SF46">
    <property type="entry name" value="MAJOR FACILITATOR SUPERFAMILY (MFS) PROFILE DOMAIN-CONTAINING PROTEIN"/>
    <property type="match status" value="1"/>
</dbReference>
<keyword evidence="5 9" id="KW-0812">Transmembrane</keyword>
<dbReference type="PRINTS" id="PR00171">
    <property type="entry name" value="SUGRTRNSPORT"/>
</dbReference>
<feature type="transmembrane region" description="Helical" evidence="9">
    <location>
        <begin position="244"/>
        <end position="265"/>
    </location>
</feature>
<evidence type="ECO:0000256" key="5">
    <source>
        <dbReference type="ARBA" id="ARBA00022692"/>
    </source>
</evidence>
<keyword evidence="12" id="KW-1185">Reference proteome</keyword>
<dbReference type="PROSITE" id="PS50850">
    <property type="entry name" value="MFS"/>
    <property type="match status" value="1"/>
</dbReference>
<dbReference type="FunFam" id="1.20.1250.20:FF:000218">
    <property type="entry name" value="facilitated trehalose transporter Tret1"/>
    <property type="match status" value="1"/>
</dbReference>
<protein>
    <recommendedName>
        <fullName evidence="10">Major facilitator superfamily (MFS) profile domain-containing protein</fullName>
    </recommendedName>
</protein>
<dbReference type="InterPro" id="IPR005828">
    <property type="entry name" value="MFS_sugar_transport-like"/>
</dbReference>
<keyword evidence="4" id="KW-0762">Sugar transport</keyword>
<dbReference type="GO" id="GO:0005886">
    <property type="term" value="C:plasma membrane"/>
    <property type="evidence" value="ECO:0007669"/>
    <property type="project" value="UniProtKB-SubCell"/>
</dbReference>
<dbReference type="Pfam" id="PF00083">
    <property type="entry name" value="Sugar_tr"/>
    <property type="match status" value="1"/>
</dbReference>
<feature type="transmembrane region" description="Helical" evidence="9">
    <location>
        <begin position="165"/>
        <end position="182"/>
    </location>
</feature>
<evidence type="ECO:0000256" key="6">
    <source>
        <dbReference type="ARBA" id="ARBA00022989"/>
    </source>
</evidence>
<keyword evidence="2" id="KW-0813">Transport</keyword>
<keyword evidence="7 9" id="KW-0472">Membrane</keyword>